<dbReference type="PANTHER" id="PTHR34580:SF3">
    <property type="entry name" value="PROTEIN PAFB"/>
    <property type="match status" value="1"/>
</dbReference>
<dbReference type="PANTHER" id="PTHR34580">
    <property type="match status" value="1"/>
</dbReference>
<keyword evidence="2" id="KW-0804">Transcription</keyword>
<dbReference type="Pfam" id="PF08279">
    <property type="entry name" value="HTH_11"/>
    <property type="match status" value="1"/>
</dbReference>
<dbReference type="InterPro" id="IPR051534">
    <property type="entry name" value="CBASS_pafABC_assoc_protein"/>
</dbReference>
<evidence type="ECO:0000256" key="2">
    <source>
        <dbReference type="ARBA" id="ARBA00023163"/>
    </source>
</evidence>
<keyword evidence="5" id="KW-1185">Reference proteome</keyword>
<organism evidence="4 5">
    <name type="scientific">Amycolatopsis pigmentata</name>
    <dbReference type="NCBI Taxonomy" id="450801"/>
    <lineage>
        <taxon>Bacteria</taxon>
        <taxon>Bacillati</taxon>
        <taxon>Actinomycetota</taxon>
        <taxon>Actinomycetes</taxon>
        <taxon>Pseudonocardiales</taxon>
        <taxon>Pseudonocardiaceae</taxon>
        <taxon>Amycolatopsis</taxon>
    </lineage>
</organism>
<keyword evidence="1" id="KW-0805">Transcription regulation</keyword>
<reference evidence="5" key="1">
    <citation type="journal article" date="2019" name="Int. J. Syst. Evol. Microbiol.">
        <title>The Global Catalogue of Microorganisms (GCM) 10K type strain sequencing project: providing services to taxonomists for standard genome sequencing and annotation.</title>
        <authorList>
            <consortium name="The Broad Institute Genomics Platform"/>
            <consortium name="The Broad Institute Genome Sequencing Center for Infectious Disease"/>
            <person name="Wu L."/>
            <person name="Ma J."/>
        </authorList>
    </citation>
    <scope>NUCLEOTIDE SEQUENCE [LARGE SCALE GENOMIC DNA]</scope>
    <source>
        <strain evidence="5">CGMCC 4.7645</strain>
    </source>
</reference>
<evidence type="ECO:0000256" key="1">
    <source>
        <dbReference type="ARBA" id="ARBA00023015"/>
    </source>
</evidence>
<dbReference type="InterPro" id="IPR013196">
    <property type="entry name" value="HTH_11"/>
</dbReference>
<dbReference type="SUPFAM" id="SSF46785">
    <property type="entry name" value="Winged helix' DNA-binding domain"/>
    <property type="match status" value="1"/>
</dbReference>
<dbReference type="EMBL" id="JBHUKR010000033">
    <property type="protein sequence ID" value="MFD2422723.1"/>
    <property type="molecule type" value="Genomic_DNA"/>
</dbReference>
<dbReference type="PROSITE" id="PS51000">
    <property type="entry name" value="HTH_DEOR_2"/>
    <property type="match status" value="1"/>
</dbReference>
<dbReference type="Gene3D" id="1.10.10.10">
    <property type="entry name" value="Winged helix-like DNA-binding domain superfamily/Winged helix DNA-binding domain"/>
    <property type="match status" value="1"/>
</dbReference>
<dbReference type="InterPro" id="IPR028349">
    <property type="entry name" value="PafC-like"/>
</dbReference>
<evidence type="ECO:0000313" key="5">
    <source>
        <dbReference type="Proteomes" id="UP001597417"/>
    </source>
</evidence>
<dbReference type="PROSITE" id="PS52050">
    <property type="entry name" value="WYL"/>
    <property type="match status" value="1"/>
</dbReference>
<dbReference type="InterPro" id="IPR036390">
    <property type="entry name" value="WH_DNA-bd_sf"/>
</dbReference>
<dbReference type="Pfam" id="PF13280">
    <property type="entry name" value="WYL"/>
    <property type="match status" value="1"/>
</dbReference>
<dbReference type="InterPro" id="IPR026881">
    <property type="entry name" value="WYL_dom"/>
</dbReference>
<dbReference type="InterPro" id="IPR001034">
    <property type="entry name" value="DeoR_HTH"/>
</dbReference>
<evidence type="ECO:0000259" key="3">
    <source>
        <dbReference type="PROSITE" id="PS51000"/>
    </source>
</evidence>
<feature type="domain" description="HTH deoR-type" evidence="3">
    <location>
        <begin position="4"/>
        <end position="63"/>
    </location>
</feature>
<dbReference type="InterPro" id="IPR036388">
    <property type="entry name" value="WH-like_DNA-bd_sf"/>
</dbReference>
<gene>
    <name evidence="4" type="ORF">ACFSXZ_41015</name>
</gene>
<accession>A0ABW5G5Y4</accession>
<dbReference type="Proteomes" id="UP001597417">
    <property type="component" value="Unassembled WGS sequence"/>
</dbReference>
<evidence type="ECO:0000313" key="4">
    <source>
        <dbReference type="EMBL" id="MFD2422723.1"/>
    </source>
</evidence>
<dbReference type="PIRSF" id="PIRSF016838">
    <property type="entry name" value="PafC"/>
    <property type="match status" value="1"/>
</dbReference>
<dbReference type="RefSeq" id="WP_378271965.1">
    <property type="nucleotide sequence ID" value="NZ_JBHUKR010000033.1"/>
</dbReference>
<protein>
    <submittedName>
        <fullName evidence="4">Helix-turn-helix transcriptional regulator</fullName>
    </submittedName>
</protein>
<dbReference type="Pfam" id="PF25583">
    <property type="entry name" value="WCX"/>
    <property type="match status" value="1"/>
</dbReference>
<dbReference type="InterPro" id="IPR057727">
    <property type="entry name" value="WCX_dom"/>
</dbReference>
<sequence>MTRPTARVLALLEILQSGGTRTVTELAGRLGVDERTVRRYVGHLIDLDVPVRSVRGRYGGYRLAPGYRMPPLMLTDEEALAVLLGLVAGRRAGLVTTSVAAAESATAKVRRVLPEALGRRLDALLATAGFTVPARPVVTPETDVLLTIAEAARHRRPVAIAYTAWNGRRSERTVHPYGIVAHSGRWYVTGADSARGEVRTFRLDRIESTTTAPGSFEVPAGFDPEAHVLSRLAEVPYLHEVSFRIQMSADEVKARLPSGIAVVRELPGEEWVRVRLRAERLEWVPSALAWLNRPFVIEYPEALRDEVHALARRLAACADDGRAGPGESR</sequence>
<proteinExistence type="predicted"/>
<name>A0ABW5G5Y4_9PSEU</name>
<comment type="caution">
    <text evidence="4">The sequence shown here is derived from an EMBL/GenBank/DDBJ whole genome shotgun (WGS) entry which is preliminary data.</text>
</comment>